<organism evidence="1">
    <name type="scientific">Amphimedon queenslandica</name>
    <name type="common">Sponge</name>
    <dbReference type="NCBI Taxonomy" id="400682"/>
    <lineage>
        <taxon>Eukaryota</taxon>
        <taxon>Metazoa</taxon>
        <taxon>Porifera</taxon>
        <taxon>Demospongiae</taxon>
        <taxon>Heteroscleromorpha</taxon>
        <taxon>Haplosclerida</taxon>
        <taxon>Niphatidae</taxon>
        <taxon>Amphimedon</taxon>
    </lineage>
</organism>
<dbReference type="AlphaFoldDB" id="A0A1X7UB16"/>
<name>A0A1X7UB16_AMPQE</name>
<proteinExistence type="predicted"/>
<sequence length="156" mass="17823">MAEQGSSQVSEIGKETKHEITVLLAVTASETVLPPQLIYQGRTVGCYSKLTFPTHWNVTHSEGHWSTTETRIEYLYTVLVPYVVETRQELELAYDDPALAPFDVFDAHCSSKVLPKLRGNNIHQIFVPALESCNRCMYELWRLQTVNESLIFKMVF</sequence>
<dbReference type="InParanoid" id="A0A1X7UB16"/>
<accession>A0A1X7UB16</accession>
<evidence type="ECO:0008006" key="2">
    <source>
        <dbReference type="Google" id="ProtNLM"/>
    </source>
</evidence>
<dbReference type="EnsemblMetazoa" id="Aqu2.1.25143_001">
    <property type="protein sequence ID" value="Aqu2.1.25143_001"/>
    <property type="gene ID" value="Aqu2.1.25143"/>
</dbReference>
<reference evidence="1" key="1">
    <citation type="submission" date="2017-05" db="UniProtKB">
        <authorList>
            <consortium name="EnsemblMetazoa"/>
        </authorList>
    </citation>
    <scope>IDENTIFICATION</scope>
</reference>
<evidence type="ECO:0000313" key="1">
    <source>
        <dbReference type="EnsemblMetazoa" id="Aqu2.1.25143_001"/>
    </source>
</evidence>
<dbReference type="eggNOG" id="KOG3105">
    <property type="taxonomic scope" value="Eukaryota"/>
</dbReference>
<protein>
    <recommendedName>
        <fullName evidence="2">DDE-1 domain-containing protein</fullName>
    </recommendedName>
</protein>